<protein>
    <recommendedName>
        <fullName evidence="1">MULE transposase domain-containing protein</fullName>
    </recommendedName>
</protein>
<dbReference type="EMBL" id="CAJOBH010228118">
    <property type="protein sequence ID" value="CAF5060166.1"/>
    <property type="molecule type" value="Genomic_DNA"/>
</dbReference>
<feature type="non-terminal residue" evidence="2">
    <location>
        <position position="1"/>
    </location>
</feature>
<reference evidence="2" key="1">
    <citation type="submission" date="2021-02" db="EMBL/GenBank/DDBJ databases">
        <authorList>
            <person name="Nowell W R."/>
        </authorList>
    </citation>
    <scope>NUCLEOTIDE SEQUENCE</scope>
</reference>
<proteinExistence type="predicted"/>
<dbReference type="Pfam" id="PF10551">
    <property type="entry name" value="MULE"/>
    <property type="match status" value="1"/>
</dbReference>
<sequence length="177" mass="20872">QLPILYTLTKKNSNFLLFNGSLGGKRGLIFASIDDIKYLAYQKFWYADGTFYTSPSIFYQIYSIHAFDEGLSTPCAYALLADKSEETYYDLFSTLIKNIIEISNMIKLEYITIDFEAAVKNVFYKHYPHIQVALLISFSLKISRLYQHFEDLWVYQFELNWSPLQLEYYSNKVYKDI</sequence>
<dbReference type="InterPro" id="IPR018289">
    <property type="entry name" value="MULE_transposase_dom"/>
</dbReference>
<evidence type="ECO:0000313" key="3">
    <source>
        <dbReference type="Proteomes" id="UP000681967"/>
    </source>
</evidence>
<dbReference type="Proteomes" id="UP000681967">
    <property type="component" value="Unassembled WGS sequence"/>
</dbReference>
<comment type="caution">
    <text evidence="2">The sequence shown here is derived from an EMBL/GenBank/DDBJ whole genome shotgun (WGS) entry which is preliminary data.</text>
</comment>
<evidence type="ECO:0000313" key="2">
    <source>
        <dbReference type="EMBL" id="CAF5060166.1"/>
    </source>
</evidence>
<dbReference type="AlphaFoldDB" id="A0A8S3E5V0"/>
<organism evidence="2 3">
    <name type="scientific">Rotaria magnacalcarata</name>
    <dbReference type="NCBI Taxonomy" id="392030"/>
    <lineage>
        <taxon>Eukaryota</taxon>
        <taxon>Metazoa</taxon>
        <taxon>Spiralia</taxon>
        <taxon>Gnathifera</taxon>
        <taxon>Rotifera</taxon>
        <taxon>Eurotatoria</taxon>
        <taxon>Bdelloidea</taxon>
        <taxon>Philodinida</taxon>
        <taxon>Philodinidae</taxon>
        <taxon>Rotaria</taxon>
    </lineage>
</organism>
<evidence type="ECO:0000259" key="1">
    <source>
        <dbReference type="Pfam" id="PF10551"/>
    </source>
</evidence>
<accession>A0A8S3E5V0</accession>
<name>A0A8S3E5V0_9BILA</name>
<gene>
    <name evidence="2" type="ORF">BYL167_LOCUS59166</name>
</gene>
<feature type="domain" description="MULE transposase" evidence="1">
    <location>
        <begin position="45"/>
        <end position="132"/>
    </location>
</feature>